<keyword evidence="1" id="KW-0175">Coiled coil</keyword>
<proteinExistence type="predicted"/>
<organism evidence="2 3">
    <name type="scientific">Sebaldella termitidis (strain ATCC 33386 / NCTC 11300)</name>
    <dbReference type="NCBI Taxonomy" id="526218"/>
    <lineage>
        <taxon>Bacteria</taxon>
        <taxon>Fusobacteriati</taxon>
        <taxon>Fusobacteriota</taxon>
        <taxon>Fusobacteriia</taxon>
        <taxon>Fusobacteriales</taxon>
        <taxon>Leptotrichiaceae</taxon>
        <taxon>Sebaldella</taxon>
    </lineage>
</organism>
<dbReference type="Proteomes" id="UP000000845">
    <property type="component" value="Chromosome"/>
</dbReference>
<evidence type="ECO:0000256" key="1">
    <source>
        <dbReference type="SAM" id="Coils"/>
    </source>
</evidence>
<reference evidence="3" key="1">
    <citation type="submission" date="2009-09" db="EMBL/GenBank/DDBJ databases">
        <title>The complete chromosome of Sebaldella termitidis ATCC 33386.</title>
        <authorList>
            <consortium name="US DOE Joint Genome Institute (JGI-PGF)"/>
            <person name="Lucas S."/>
            <person name="Copeland A."/>
            <person name="Lapidus A."/>
            <person name="Glavina del Rio T."/>
            <person name="Dalin E."/>
            <person name="Tice H."/>
            <person name="Bruce D."/>
            <person name="Goodwin L."/>
            <person name="Pitluck S."/>
            <person name="Kyrpides N."/>
            <person name="Mavromatis K."/>
            <person name="Ivanova N."/>
            <person name="Mikhailova N."/>
            <person name="Sims D."/>
            <person name="Meincke L."/>
            <person name="Brettin T."/>
            <person name="Detter J.C."/>
            <person name="Han C."/>
            <person name="Larimer F."/>
            <person name="Land M."/>
            <person name="Hauser L."/>
            <person name="Markowitz V."/>
            <person name="Cheng J.F."/>
            <person name="Hugenholtz P."/>
            <person name="Woyke T."/>
            <person name="Wu D."/>
            <person name="Eisen J.A."/>
        </authorList>
    </citation>
    <scope>NUCLEOTIDE SEQUENCE [LARGE SCALE GENOMIC DNA]</scope>
    <source>
        <strain evidence="3">ATCC 33386 / NCTC 11300</strain>
    </source>
</reference>
<accession>D1ANF3</accession>
<dbReference type="KEGG" id="str:Sterm_2913"/>
<evidence type="ECO:0000313" key="2">
    <source>
        <dbReference type="EMBL" id="ACZ09757.1"/>
    </source>
</evidence>
<dbReference type="HOGENOM" id="CLU_1061262_0_0_0"/>
<dbReference type="EMBL" id="CP001739">
    <property type="protein sequence ID" value="ACZ09757.1"/>
    <property type="molecule type" value="Genomic_DNA"/>
</dbReference>
<sequence length="262" mass="30697">MNSITKKYTSNKRKTKYLFALMSDINLTEGHQNLKLAEKHLKEAKEKNARILLNGNTLDFFKENKNFYAKRNPESEFQKKLSIDFAYEFLRPFASNIDFISYKDSELINTLPLKKLTSRLNYSMDTNIIICPSKNWLTLNFQMGHSGFKYRIFSDEGKTKSPVTKGKIQHSRLAQKIDGADVIWLFGKNSDYEHSRIIETLNPKNEILHKEILELRTPSYYKKKNDKTITEIPESSGGRWLEIELHRTDKFGILMTHKSYKI</sequence>
<keyword evidence="3" id="KW-1185">Reference proteome</keyword>
<evidence type="ECO:0000313" key="3">
    <source>
        <dbReference type="Proteomes" id="UP000000845"/>
    </source>
</evidence>
<name>D1ANF3_SEBTE</name>
<gene>
    <name evidence="2" type="ordered locus">Sterm_2913</name>
</gene>
<dbReference type="STRING" id="526218.Sterm_2913"/>
<feature type="coiled-coil region" evidence="1">
    <location>
        <begin position="27"/>
        <end position="54"/>
    </location>
</feature>
<protein>
    <submittedName>
        <fullName evidence="2">Uncharacterized protein</fullName>
    </submittedName>
</protein>
<reference evidence="2 3" key="2">
    <citation type="journal article" date="2010" name="Stand. Genomic Sci.">
        <title>Complete genome sequence of Sebaldella termitidis type strain (NCTC 11300).</title>
        <authorList>
            <person name="Harmon-Smith M."/>
            <person name="Celia L."/>
            <person name="Chertkov O."/>
            <person name="Lapidus A."/>
            <person name="Copeland A."/>
            <person name="Glavina Del Rio T."/>
            <person name="Nolan M."/>
            <person name="Lucas S."/>
            <person name="Tice H."/>
            <person name="Cheng J.F."/>
            <person name="Han C."/>
            <person name="Detter J.C."/>
            <person name="Bruce D."/>
            <person name="Goodwin L."/>
            <person name="Pitluck S."/>
            <person name="Pati A."/>
            <person name="Liolios K."/>
            <person name="Ivanova N."/>
            <person name="Mavromatis K."/>
            <person name="Mikhailova N."/>
            <person name="Chen A."/>
            <person name="Palaniappan K."/>
            <person name="Land M."/>
            <person name="Hauser L."/>
            <person name="Chang Y.J."/>
            <person name="Jeffries C.D."/>
            <person name="Brettin T."/>
            <person name="Goker M."/>
            <person name="Beck B."/>
            <person name="Bristow J."/>
            <person name="Eisen J.A."/>
            <person name="Markowitz V."/>
            <person name="Hugenholtz P."/>
            <person name="Kyrpides N.C."/>
            <person name="Klenk H.P."/>
            <person name="Chen F."/>
        </authorList>
    </citation>
    <scope>NUCLEOTIDE SEQUENCE [LARGE SCALE GENOMIC DNA]</scope>
    <source>
        <strain evidence="3">ATCC 33386 / NCTC 11300</strain>
    </source>
</reference>
<dbReference type="AlphaFoldDB" id="D1ANF3"/>
<dbReference type="RefSeq" id="WP_012862339.1">
    <property type="nucleotide sequence ID" value="NC_013517.1"/>
</dbReference>